<dbReference type="Proteomes" id="UP000020773">
    <property type="component" value="Unassembled WGS sequence"/>
</dbReference>
<organism evidence="1 2">
    <name type="scientific">Bacteroides fragilis str. 3998T(B)3</name>
    <dbReference type="NCBI Taxonomy" id="1339316"/>
    <lineage>
        <taxon>Bacteria</taxon>
        <taxon>Pseudomonadati</taxon>
        <taxon>Bacteroidota</taxon>
        <taxon>Bacteroidia</taxon>
        <taxon>Bacteroidales</taxon>
        <taxon>Bacteroidaceae</taxon>
        <taxon>Bacteroides</taxon>
    </lineage>
</organism>
<dbReference type="PATRIC" id="fig|1339316.3.peg.4617"/>
<name>A0A015TVS3_BACFG</name>
<reference evidence="1 2" key="1">
    <citation type="submission" date="2014-02" db="EMBL/GenBank/DDBJ databases">
        <authorList>
            <person name="Sears C."/>
            <person name="Carroll K."/>
            <person name="Sack B.R."/>
            <person name="Qadri F."/>
            <person name="Myers L.L."/>
            <person name="Chung G.-T."/>
            <person name="Escheverria P."/>
            <person name="Fraser C.M."/>
            <person name="Sadzewicz L."/>
            <person name="Shefchek K.A."/>
            <person name="Tallon L."/>
            <person name="Das S.P."/>
            <person name="Daugherty S."/>
            <person name="Mongodin E.F."/>
        </authorList>
    </citation>
    <scope>NUCLEOTIDE SEQUENCE [LARGE SCALE GENOMIC DNA]</scope>
    <source>
        <strain evidence="2">3998T(B)3</strain>
    </source>
</reference>
<accession>A0A015TVS3</accession>
<gene>
    <name evidence="1" type="ORF">M125_4865</name>
</gene>
<comment type="caution">
    <text evidence="1">The sequence shown here is derived from an EMBL/GenBank/DDBJ whole genome shotgun (WGS) entry which is preliminary data.</text>
</comment>
<protein>
    <submittedName>
        <fullName evidence="1">Uncharacterized protein</fullName>
    </submittedName>
</protein>
<dbReference type="EMBL" id="JGDB01000278">
    <property type="protein sequence ID" value="EXY88504.1"/>
    <property type="molecule type" value="Genomic_DNA"/>
</dbReference>
<sequence length="54" mass="6495">MSWKELPLSEYKISYLIDLLYYIERNYNLNPLLFLGSSADYRKPKSALLPYPRH</sequence>
<proteinExistence type="predicted"/>
<dbReference type="AlphaFoldDB" id="A0A015TVS3"/>
<evidence type="ECO:0000313" key="2">
    <source>
        <dbReference type="Proteomes" id="UP000020773"/>
    </source>
</evidence>
<evidence type="ECO:0000313" key="1">
    <source>
        <dbReference type="EMBL" id="EXY88504.1"/>
    </source>
</evidence>